<organism evidence="2 3">
    <name type="scientific">Fusobacterium pseudoperiodonticum</name>
    <dbReference type="NCBI Taxonomy" id="2663009"/>
    <lineage>
        <taxon>Bacteria</taxon>
        <taxon>Fusobacteriati</taxon>
        <taxon>Fusobacteriota</taxon>
        <taxon>Fusobacteriia</taxon>
        <taxon>Fusobacteriales</taxon>
        <taxon>Fusobacteriaceae</taxon>
        <taxon>Fusobacterium</taxon>
    </lineage>
</organism>
<accession>A0AAD0AKC5</accession>
<name>A0AAD0AKC5_9FUSO</name>
<dbReference type="Pfam" id="PF01402">
    <property type="entry name" value="RHH_1"/>
    <property type="match status" value="1"/>
</dbReference>
<dbReference type="EMBL" id="CP024700">
    <property type="protein sequence ID" value="ATV61094.1"/>
    <property type="molecule type" value="Genomic_DNA"/>
</dbReference>
<gene>
    <name evidence="2" type="ORF">CTM74_04170</name>
</gene>
<dbReference type="GO" id="GO:0006355">
    <property type="term" value="P:regulation of DNA-templated transcription"/>
    <property type="evidence" value="ECO:0007669"/>
    <property type="project" value="InterPro"/>
</dbReference>
<dbReference type="InterPro" id="IPR002145">
    <property type="entry name" value="CopG"/>
</dbReference>
<proteinExistence type="predicted"/>
<evidence type="ECO:0000313" key="3">
    <source>
        <dbReference type="Proteomes" id="UP000228552"/>
    </source>
</evidence>
<dbReference type="RefSeq" id="WP_099986944.1">
    <property type="nucleotide sequence ID" value="NZ_CP024700.1"/>
</dbReference>
<dbReference type="AlphaFoldDB" id="A0AAD0AKC5"/>
<feature type="domain" description="Ribbon-helix-helix protein CopG" evidence="1">
    <location>
        <begin position="13"/>
        <end position="51"/>
    </location>
</feature>
<sequence length="100" mass="11834">MNMNVENYTGEKKLISLRLNVSLVEEVNKIADTLSISMTDFIRKAIEKEVKEINNDFFFRLSQVEYCSEEESNNIIKELKKMEEEDLKKTKRKIISLKKK</sequence>
<keyword evidence="3" id="KW-1185">Reference proteome</keyword>
<evidence type="ECO:0000313" key="2">
    <source>
        <dbReference type="EMBL" id="ATV61094.1"/>
    </source>
</evidence>
<reference evidence="2 3" key="1">
    <citation type="submission" date="2017-11" db="EMBL/GenBank/DDBJ databases">
        <title>Genome sequencing of Fusobacterium periodonticum KCOM 1263.</title>
        <authorList>
            <person name="Kook J.-K."/>
            <person name="Park S.-N."/>
            <person name="Lim Y.K."/>
        </authorList>
    </citation>
    <scope>NUCLEOTIDE SEQUENCE [LARGE SCALE GENOMIC DNA]</scope>
    <source>
        <strain evidence="2 3">KCOM 1263</strain>
    </source>
</reference>
<evidence type="ECO:0000259" key="1">
    <source>
        <dbReference type="Pfam" id="PF01402"/>
    </source>
</evidence>
<dbReference type="Proteomes" id="UP000228552">
    <property type="component" value="Chromosome"/>
</dbReference>
<protein>
    <recommendedName>
        <fullName evidence="1">Ribbon-helix-helix protein CopG domain-containing protein</fullName>
    </recommendedName>
</protein>